<feature type="region of interest" description="Disordered" evidence="5">
    <location>
        <begin position="497"/>
        <end position="553"/>
    </location>
</feature>
<dbReference type="EMBL" id="KZ819292">
    <property type="protein sequence ID" value="PWN98105.1"/>
    <property type="molecule type" value="Genomic_DNA"/>
</dbReference>
<comment type="subcellular location">
    <subcellularLocation>
        <location evidence="1">Membrane</location>
        <topology evidence="1">Multi-pass membrane protein</topology>
    </subcellularLocation>
</comment>
<evidence type="ECO:0000313" key="8">
    <source>
        <dbReference type="EMBL" id="PWN98105.1"/>
    </source>
</evidence>
<dbReference type="SUPFAM" id="SSF103473">
    <property type="entry name" value="MFS general substrate transporter"/>
    <property type="match status" value="1"/>
</dbReference>
<dbReference type="InterPro" id="IPR036259">
    <property type="entry name" value="MFS_trans_sf"/>
</dbReference>
<evidence type="ECO:0000259" key="7">
    <source>
        <dbReference type="PROSITE" id="PS50850"/>
    </source>
</evidence>
<dbReference type="OrthoDB" id="10021397at2759"/>
<dbReference type="Pfam" id="PF07690">
    <property type="entry name" value="MFS_1"/>
    <property type="match status" value="1"/>
</dbReference>
<dbReference type="PRINTS" id="PR01036">
    <property type="entry name" value="TCRTETB"/>
</dbReference>
<feature type="transmembrane region" description="Helical" evidence="6">
    <location>
        <begin position="360"/>
        <end position="385"/>
    </location>
</feature>
<organism evidence="8 9">
    <name type="scientific">Tilletiopsis washingtonensis</name>
    <dbReference type="NCBI Taxonomy" id="58919"/>
    <lineage>
        <taxon>Eukaryota</taxon>
        <taxon>Fungi</taxon>
        <taxon>Dikarya</taxon>
        <taxon>Basidiomycota</taxon>
        <taxon>Ustilaginomycotina</taxon>
        <taxon>Exobasidiomycetes</taxon>
        <taxon>Entylomatales</taxon>
        <taxon>Entylomatales incertae sedis</taxon>
        <taxon>Tilletiopsis</taxon>
    </lineage>
</organism>
<feature type="transmembrane region" description="Helical" evidence="6">
    <location>
        <begin position="67"/>
        <end position="90"/>
    </location>
</feature>
<name>A0A316ZCU2_9BASI</name>
<evidence type="ECO:0000256" key="3">
    <source>
        <dbReference type="ARBA" id="ARBA00022989"/>
    </source>
</evidence>
<dbReference type="Gene3D" id="1.20.1720.10">
    <property type="entry name" value="Multidrug resistance protein D"/>
    <property type="match status" value="1"/>
</dbReference>
<feature type="transmembrane region" description="Helical" evidence="6">
    <location>
        <begin position="37"/>
        <end position="55"/>
    </location>
</feature>
<dbReference type="AlphaFoldDB" id="A0A316ZCU2"/>
<dbReference type="PANTHER" id="PTHR23501:SF102">
    <property type="entry name" value="DRUG TRANSPORTER, PUTATIVE (AFU_ORTHOLOGUE AFUA_3G08530)-RELATED"/>
    <property type="match status" value="1"/>
</dbReference>
<feature type="transmembrane region" description="Helical" evidence="6">
    <location>
        <begin position="298"/>
        <end position="320"/>
    </location>
</feature>
<keyword evidence="2 6" id="KW-0812">Transmembrane</keyword>
<accession>A0A316ZCU2</accession>
<keyword evidence="3 6" id="KW-1133">Transmembrane helix</keyword>
<dbReference type="GO" id="GO:0005886">
    <property type="term" value="C:plasma membrane"/>
    <property type="evidence" value="ECO:0007669"/>
    <property type="project" value="TreeGrafter"/>
</dbReference>
<gene>
    <name evidence="8" type="ORF">FA09DRAFT_307837</name>
</gene>
<feature type="transmembrane region" description="Helical" evidence="6">
    <location>
        <begin position="96"/>
        <end position="115"/>
    </location>
</feature>
<feature type="transmembrane region" description="Helical" evidence="6">
    <location>
        <begin position="265"/>
        <end position="286"/>
    </location>
</feature>
<feature type="transmembrane region" description="Helical" evidence="6">
    <location>
        <begin position="127"/>
        <end position="146"/>
    </location>
</feature>
<reference evidence="8 9" key="1">
    <citation type="journal article" date="2018" name="Mol. Biol. Evol.">
        <title>Broad Genomic Sampling Reveals a Smut Pathogenic Ancestry of the Fungal Clade Ustilaginomycotina.</title>
        <authorList>
            <person name="Kijpornyongpan T."/>
            <person name="Mondo S.J."/>
            <person name="Barry K."/>
            <person name="Sandor L."/>
            <person name="Lee J."/>
            <person name="Lipzen A."/>
            <person name="Pangilinan J."/>
            <person name="LaButti K."/>
            <person name="Hainaut M."/>
            <person name="Henrissat B."/>
            <person name="Grigoriev I.V."/>
            <person name="Spatafora J.W."/>
            <person name="Aime M.C."/>
        </authorList>
    </citation>
    <scope>NUCLEOTIDE SEQUENCE [LARGE SCALE GENOMIC DNA]</scope>
    <source>
        <strain evidence="8 9">MCA 4186</strain>
    </source>
</reference>
<protein>
    <submittedName>
        <fullName evidence="8">MFS general substrate transporter</fullName>
    </submittedName>
</protein>
<feature type="transmembrane region" description="Helical" evidence="6">
    <location>
        <begin position="464"/>
        <end position="483"/>
    </location>
</feature>
<dbReference type="PROSITE" id="PS50850">
    <property type="entry name" value="MFS"/>
    <property type="match status" value="1"/>
</dbReference>
<evidence type="ECO:0000256" key="4">
    <source>
        <dbReference type="ARBA" id="ARBA00023136"/>
    </source>
</evidence>
<keyword evidence="4 6" id="KW-0472">Membrane</keyword>
<dbReference type="Proteomes" id="UP000245946">
    <property type="component" value="Unassembled WGS sequence"/>
</dbReference>
<dbReference type="STRING" id="58919.A0A316ZCU2"/>
<keyword evidence="9" id="KW-1185">Reference proteome</keyword>
<feature type="transmembrane region" description="Helical" evidence="6">
    <location>
        <begin position="397"/>
        <end position="417"/>
    </location>
</feature>
<dbReference type="InterPro" id="IPR020846">
    <property type="entry name" value="MFS_dom"/>
</dbReference>
<dbReference type="InterPro" id="IPR011701">
    <property type="entry name" value="MFS"/>
</dbReference>
<dbReference type="RefSeq" id="XP_025598384.1">
    <property type="nucleotide sequence ID" value="XM_025740568.1"/>
</dbReference>
<evidence type="ECO:0000256" key="2">
    <source>
        <dbReference type="ARBA" id="ARBA00022692"/>
    </source>
</evidence>
<dbReference type="PANTHER" id="PTHR23501">
    <property type="entry name" value="MAJOR FACILITATOR SUPERFAMILY"/>
    <property type="match status" value="1"/>
</dbReference>
<evidence type="ECO:0000313" key="9">
    <source>
        <dbReference type="Proteomes" id="UP000245946"/>
    </source>
</evidence>
<feature type="transmembrane region" description="Helical" evidence="6">
    <location>
        <begin position="327"/>
        <end position="348"/>
    </location>
</feature>
<feature type="transmembrane region" description="Helical" evidence="6">
    <location>
        <begin position="224"/>
        <end position="244"/>
    </location>
</feature>
<dbReference type="GeneID" id="37268114"/>
<feature type="compositionally biased region" description="Basic and acidic residues" evidence="5">
    <location>
        <begin position="497"/>
        <end position="514"/>
    </location>
</feature>
<feature type="domain" description="Major facilitator superfamily (MFS) profile" evidence="7">
    <location>
        <begin position="1"/>
        <end position="488"/>
    </location>
</feature>
<feature type="transmembrane region" description="Helical" evidence="6">
    <location>
        <begin position="152"/>
        <end position="172"/>
    </location>
</feature>
<evidence type="ECO:0000256" key="1">
    <source>
        <dbReference type="ARBA" id="ARBA00004141"/>
    </source>
</evidence>
<proteinExistence type="predicted"/>
<evidence type="ECO:0000256" key="5">
    <source>
        <dbReference type="SAM" id="MobiDB-lite"/>
    </source>
</evidence>
<dbReference type="Gene3D" id="1.20.1250.20">
    <property type="entry name" value="MFS general substrate transporter like domains"/>
    <property type="match status" value="1"/>
</dbReference>
<sequence>MPGLMLTVYLAALDQTIVSVALPTIVEQVGGGPSTFTWVASAYLLTATSLIPFWGRLSDILGRRIMLWIAILIFLFGSGMCAAAQSATWLNICRGVQGVGGGGIIALAQIVLGDIYTLEQRGAAQGLFGAVWGLASVSGPLIGGAIADATTWRWLFLINLPLGVVPFVVLFFNLKVNNTRKRTPREVWAEFDVYGYLLLLAAIVTFLLGFIYSEIETFDSARTIALLAVGGALFPVFICWEFYAERRWPGLRPIIPTRLFRLRTTVLALVGVVCHGIAFFAATFYIPVYFQILGSSPIFSAVQQLPFSLVSAVVSALSGLTMTKTRAYRPVFIGGFAVYFLGQGLMILLDADSNKATQEITILIAGMGLGCLFLAPTIAITAAMPHTEMAASVSAMAMVRSTSGALGIAIAGAIFSARVRSGAAGLVGFEPPENPTADIRGIASLQPLELRREVTVLYADAVRTLWIILTPIVGVGFLASLGLKGYSLSRRNVHAGAEEKDKKADANDPEKQAHVADAAEEADSDLEGTHDSTLHSTADSAPVRTGLDPAHKA</sequence>
<evidence type="ECO:0000256" key="6">
    <source>
        <dbReference type="SAM" id="Phobius"/>
    </source>
</evidence>
<feature type="transmembrane region" description="Helical" evidence="6">
    <location>
        <begin position="193"/>
        <end position="212"/>
    </location>
</feature>
<dbReference type="CDD" id="cd17502">
    <property type="entry name" value="MFS_Azr1_MDR_like"/>
    <property type="match status" value="1"/>
</dbReference>
<dbReference type="GO" id="GO:0022857">
    <property type="term" value="F:transmembrane transporter activity"/>
    <property type="evidence" value="ECO:0007669"/>
    <property type="project" value="InterPro"/>
</dbReference>